<proteinExistence type="predicted"/>
<protein>
    <submittedName>
        <fullName evidence="1">Uncharacterized protein</fullName>
    </submittedName>
</protein>
<name>A0A1L3GCV4_SYNAC</name>
<keyword evidence="2" id="KW-1185">Reference proteome</keyword>
<sequence length="66" mass="7424">MDKKKEFVLKMAPNHALSLYPACDTCDGQKPGIGYLCGSDEEGNGFVVWISDKNVYQLMEKIIARR</sequence>
<dbReference type="STRING" id="29542.A6070_09140"/>
<accession>A0A1L3GCV4</accession>
<dbReference type="RefSeq" id="WP_072285484.1">
    <property type="nucleotide sequence ID" value="NZ_CP015455.1"/>
</dbReference>
<dbReference type="KEGG" id="pace:A6070_09140"/>
<dbReference type="EMBL" id="CP015518">
    <property type="protein sequence ID" value="APG23675.1"/>
    <property type="molecule type" value="Genomic_DNA"/>
</dbReference>
<dbReference type="OrthoDB" id="5387692at2"/>
<organism evidence="1 2">
    <name type="scientific">Syntrophotalea acetylenica</name>
    <name type="common">Pelobacter acetylenicus</name>
    <dbReference type="NCBI Taxonomy" id="29542"/>
    <lineage>
        <taxon>Bacteria</taxon>
        <taxon>Pseudomonadati</taxon>
        <taxon>Thermodesulfobacteriota</taxon>
        <taxon>Desulfuromonadia</taxon>
        <taxon>Desulfuromonadales</taxon>
        <taxon>Syntrophotaleaceae</taxon>
        <taxon>Syntrophotalea</taxon>
    </lineage>
</organism>
<evidence type="ECO:0000313" key="2">
    <source>
        <dbReference type="Proteomes" id="UP000182264"/>
    </source>
</evidence>
<dbReference type="AlphaFoldDB" id="A0A1L3GCV4"/>
<evidence type="ECO:0000313" key="1">
    <source>
        <dbReference type="EMBL" id="APG23675.1"/>
    </source>
</evidence>
<gene>
    <name evidence="1" type="ORF">A7E75_00535</name>
</gene>
<dbReference type="Proteomes" id="UP000182264">
    <property type="component" value="Chromosome"/>
</dbReference>
<reference evidence="1 2" key="1">
    <citation type="journal article" date="2017" name="Genome Announc.">
        <title>Complete Genome Sequences of Two Acetylene-Fermenting Pelobacter acetylenicus Strains.</title>
        <authorList>
            <person name="Sutton J.M."/>
            <person name="Baesman S.M."/>
            <person name="Fierst J.L."/>
            <person name="Poret-Peterson A.T."/>
            <person name="Oremland R.S."/>
            <person name="Dunlap D.S."/>
            <person name="Akob D.M."/>
        </authorList>
    </citation>
    <scope>NUCLEOTIDE SEQUENCE [LARGE SCALE GENOMIC DNA]</scope>
    <source>
        <strain evidence="1 2">DSM 3247</strain>
    </source>
</reference>